<proteinExistence type="predicted"/>
<evidence type="ECO:0000313" key="3">
    <source>
        <dbReference type="Proteomes" id="UP001139522"/>
    </source>
</evidence>
<name>A0ABT5WBP2_9GAMM</name>
<reference evidence="2" key="1">
    <citation type="submission" date="2023-01" db="EMBL/GenBank/DDBJ databases">
        <title>Psychroserpens sp. MSW6 and Marinomonas sp. RSW2, isolated from seawater.</title>
        <authorList>
            <person name="Kristyanto S."/>
            <person name="Jung J."/>
            <person name="Kim J.M."/>
            <person name="Jeon C.O."/>
        </authorList>
    </citation>
    <scope>NUCLEOTIDE SEQUENCE</scope>
    <source>
        <strain evidence="2">RSW2</strain>
    </source>
</reference>
<keyword evidence="1" id="KW-0472">Membrane</keyword>
<dbReference type="RefSeq" id="WP_255893961.1">
    <property type="nucleotide sequence ID" value="NZ_JAMZEG020000001.1"/>
</dbReference>
<evidence type="ECO:0000313" key="2">
    <source>
        <dbReference type="EMBL" id="MDE8601769.1"/>
    </source>
</evidence>
<keyword evidence="3" id="KW-1185">Reference proteome</keyword>
<gene>
    <name evidence="2" type="ORF">M3I01_002345</name>
</gene>
<organism evidence="2 3">
    <name type="scientific">Marinomonas maritima</name>
    <dbReference type="NCBI Taxonomy" id="2940935"/>
    <lineage>
        <taxon>Bacteria</taxon>
        <taxon>Pseudomonadati</taxon>
        <taxon>Pseudomonadota</taxon>
        <taxon>Gammaproteobacteria</taxon>
        <taxon>Oceanospirillales</taxon>
        <taxon>Oceanospirillaceae</taxon>
        <taxon>Marinomonas</taxon>
    </lineage>
</organism>
<keyword evidence="1" id="KW-1133">Transmembrane helix</keyword>
<protein>
    <submittedName>
        <fullName evidence="2">Uncharacterized protein</fullName>
    </submittedName>
</protein>
<sequence length="63" mass="7503">MSFVSYEVKRGNNITGNTVSYCQYKKERRTMSPFLEKVSQGHFIPCGFFLFLYRFISKFNLVF</sequence>
<dbReference type="Proteomes" id="UP001139522">
    <property type="component" value="Unassembled WGS sequence"/>
</dbReference>
<keyword evidence="1" id="KW-0812">Transmembrane</keyword>
<comment type="caution">
    <text evidence="2">The sequence shown here is derived from an EMBL/GenBank/DDBJ whole genome shotgun (WGS) entry which is preliminary data.</text>
</comment>
<accession>A0ABT5WBP2</accession>
<evidence type="ECO:0000256" key="1">
    <source>
        <dbReference type="SAM" id="Phobius"/>
    </source>
</evidence>
<feature type="transmembrane region" description="Helical" evidence="1">
    <location>
        <begin position="34"/>
        <end position="56"/>
    </location>
</feature>
<dbReference type="EMBL" id="JAMZEG020000001">
    <property type="protein sequence ID" value="MDE8601769.1"/>
    <property type="molecule type" value="Genomic_DNA"/>
</dbReference>